<keyword evidence="4" id="KW-1185">Reference proteome</keyword>
<evidence type="ECO:0000256" key="1">
    <source>
        <dbReference type="SAM" id="MobiDB-lite"/>
    </source>
</evidence>
<dbReference type="CTD" id="36340651"/>
<name>W6UGV0_ECHGR</name>
<feature type="compositionally biased region" description="Polar residues" evidence="1">
    <location>
        <begin position="284"/>
        <end position="293"/>
    </location>
</feature>
<feature type="compositionally biased region" description="Acidic residues" evidence="1">
    <location>
        <begin position="296"/>
        <end position="323"/>
    </location>
</feature>
<evidence type="ECO:0000313" key="4">
    <source>
        <dbReference type="Proteomes" id="UP000019149"/>
    </source>
</evidence>
<dbReference type="AlphaFoldDB" id="W6UGV0"/>
<dbReference type="Proteomes" id="UP000019149">
    <property type="component" value="Unassembled WGS sequence"/>
</dbReference>
<sequence length="424" mass="46401">MDTTSSCHGAVLLHSVKVVKALQLYVCCPATNLSVSIQDSGEVEEVSRVYLLVIFIQKPGLGQLPKVEVIFNPFIGDRHKFPHLLHLPPSSITLRFILWGGCYLGSGPLPTATNVGPRVLPRGERGHNNRVENVLAIYGRSEEASGMSRRPSSSESTKGAAAIPPSEYFQAAAPPPFQMLESRETAEQVLLSSLRKLDKGKRSRTGLELKRGLLIAFTLFKARQILWQYPTPLPPPQMPPTQLPFASHASQEEIYLASEEYSPLSGDPSMLSTLEGVGKDFNSDIWQPSNNVTADIGDEEEEGEGEDDSDSDDIDIDEEDPFDDFGSHEPIFPPPFPLIFPEEQIPISSPSVVHTSSGLTNLTTVVPGSEAHRNFDQNHPTASTHLSNPLVAPSNASRKRSSTGLDYPENIHISPLKRLTPTPF</sequence>
<feature type="compositionally biased region" description="Polar residues" evidence="1">
    <location>
        <begin position="377"/>
        <end position="387"/>
    </location>
</feature>
<keyword evidence="2" id="KW-0732">Signal</keyword>
<feature type="region of interest" description="Disordered" evidence="1">
    <location>
        <begin position="142"/>
        <end position="161"/>
    </location>
</feature>
<feature type="region of interest" description="Disordered" evidence="1">
    <location>
        <begin position="281"/>
        <end position="332"/>
    </location>
</feature>
<dbReference type="EMBL" id="APAU02000033">
    <property type="protein sequence ID" value="EUB60226.1"/>
    <property type="molecule type" value="Genomic_DNA"/>
</dbReference>
<reference evidence="3 4" key="1">
    <citation type="journal article" date="2013" name="Nat. Genet.">
        <title>The genome of the hydatid tapeworm Echinococcus granulosus.</title>
        <authorList>
            <person name="Zheng H."/>
            <person name="Zhang W."/>
            <person name="Zhang L."/>
            <person name="Zhang Z."/>
            <person name="Li J."/>
            <person name="Lu G."/>
            <person name="Zhu Y."/>
            <person name="Wang Y."/>
            <person name="Huang Y."/>
            <person name="Liu J."/>
            <person name="Kang H."/>
            <person name="Chen J."/>
            <person name="Wang L."/>
            <person name="Chen A."/>
            <person name="Yu S."/>
            <person name="Gao Z."/>
            <person name="Jin L."/>
            <person name="Gu W."/>
            <person name="Wang Z."/>
            <person name="Zhao L."/>
            <person name="Shi B."/>
            <person name="Wen H."/>
            <person name="Lin R."/>
            <person name="Jones M.K."/>
            <person name="Brejova B."/>
            <person name="Vinar T."/>
            <person name="Zhao G."/>
            <person name="McManus D.P."/>
            <person name="Chen Z."/>
            <person name="Zhou Y."/>
            <person name="Wang S."/>
        </authorList>
    </citation>
    <scope>NUCLEOTIDE SEQUENCE [LARGE SCALE GENOMIC DNA]</scope>
</reference>
<dbReference type="OrthoDB" id="6221880at2759"/>
<protein>
    <submittedName>
        <fullName evidence="3">Uncharacterized protein</fullName>
    </submittedName>
</protein>
<feature type="compositionally biased region" description="Low complexity" evidence="1">
    <location>
        <begin position="145"/>
        <end position="156"/>
    </location>
</feature>
<proteinExistence type="predicted"/>
<organism evidence="3 4">
    <name type="scientific">Echinococcus granulosus</name>
    <name type="common">Hydatid tapeworm</name>
    <dbReference type="NCBI Taxonomy" id="6210"/>
    <lineage>
        <taxon>Eukaryota</taxon>
        <taxon>Metazoa</taxon>
        <taxon>Spiralia</taxon>
        <taxon>Lophotrochozoa</taxon>
        <taxon>Platyhelminthes</taxon>
        <taxon>Cestoda</taxon>
        <taxon>Eucestoda</taxon>
        <taxon>Cyclophyllidea</taxon>
        <taxon>Taeniidae</taxon>
        <taxon>Echinococcus</taxon>
        <taxon>Echinococcus granulosus group</taxon>
    </lineage>
</organism>
<feature type="region of interest" description="Disordered" evidence="1">
    <location>
        <begin position="370"/>
        <end position="409"/>
    </location>
</feature>
<accession>W6UGV0</accession>
<evidence type="ECO:0000313" key="3">
    <source>
        <dbReference type="EMBL" id="EUB60226.1"/>
    </source>
</evidence>
<dbReference type="KEGG" id="egl:EGR_04936"/>
<gene>
    <name evidence="3" type="ORF">EGR_04936</name>
</gene>
<comment type="caution">
    <text evidence="3">The sequence shown here is derived from an EMBL/GenBank/DDBJ whole genome shotgun (WGS) entry which is preliminary data.</text>
</comment>
<dbReference type="RefSeq" id="XP_024351422.1">
    <property type="nucleotide sequence ID" value="XM_024494185.1"/>
</dbReference>
<dbReference type="OMA" id="FNSDIWQ"/>
<evidence type="ECO:0000256" key="2">
    <source>
        <dbReference type="SAM" id="SignalP"/>
    </source>
</evidence>
<feature type="signal peptide" evidence="2">
    <location>
        <begin position="1"/>
        <end position="21"/>
    </location>
</feature>
<dbReference type="GeneID" id="36340651"/>
<feature type="chain" id="PRO_5004882146" evidence="2">
    <location>
        <begin position="22"/>
        <end position="424"/>
    </location>
</feature>